<dbReference type="Gene3D" id="1.10.10.60">
    <property type="entry name" value="Homeodomain-like"/>
    <property type="match status" value="1"/>
</dbReference>
<proteinExistence type="predicted"/>
<feature type="domain" description="HTH myb-type" evidence="7">
    <location>
        <begin position="21"/>
        <end position="72"/>
    </location>
</feature>
<dbReference type="GO" id="GO:0005634">
    <property type="term" value="C:nucleus"/>
    <property type="evidence" value="ECO:0007669"/>
    <property type="project" value="UniProtKB-SubCell"/>
</dbReference>
<dbReference type="InterPro" id="IPR009057">
    <property type="entry name" value="Homeodomain-like_sf"/>
</dbReference>
<gene>
    <name evidence="8" type="ORF">C2S53_020230</name>
</gene>
<feature type="domain" description="Myb-like" evidence="6">
    <location>
        <begin position="21"/>
        <end position="68"/>
    </location>
</feature>
<comment type="function">
    <text evidence="5">Transcription factor.</text>
</comment>
<reference evidence="8 9" key="1">
    <citation type="journal article" date="2021" name="Nat. Commun.">
        <title>Incipient diploidization of the medicinal plant Perilla within 10,000 years.</title>
        <authorList>
            <person name="Zhang Y."/>
            <person name="Shen Q."/>
            <person name="Leng L."/>
            <person name="Zhang D."/>
            <person name="Chen S."/>
            <person name="Shi Y."/>
            <person name="Ning Z."/>
            <person name="Chen S."/>
        </authorList>
    </citation>
    <scope>NUCLEOTIDE SEQUENCE [LARGE SCALE GENOMIC DNA]</scope>
    <source>
        <strain evidence="9">cv. PC099</strain>
    </source>
</reference>
<comment type="subcellular location">
    <subcellularLocation>
        <location evidence="1">Nucleus</location>
    </subcellularLocation>
</comment>
<evidence type="ECO:0000256" key="1">
    <source>
        <dbReference type="ARBA" id="ARBA00004123"/>
    </source>
</evidence>
<organism evidence="8 9">
    <name type="scientific">Perilla frutescens var. hirtella</name>
    <name type="common">Perilla citriodora</name>
    <name type="synonym">Perilla setoyensis</name>
    <dbReference type="NCBI Taxonomy" id="608512"/>
    <lineage>
        <taxon>Eukaryota</taxon>
        <taxon>Viridiplantae</taxon>
        <taxon>Streptophyta</taxon>
        <taxon>Embryophyta</taxon>
        <taxon>Tracheophyta</taxon>
        <taxon>Spermatophyta</taxon>
        <taxon>Magnoliopsida</taxon>
        <taxon>eudicotyledons</taxon>
        <taxon>Gunneridae</taxon>
        <taxon>Pentapetalae</taxon>
        <taxon>asterids</taxon>
        <taxon>lamiids</taxon>
        <taxon>Lamiales</taxon>
        <taxon>Lamiaceae</taxon>
        <taxon>Nepetoideae</taxon>
        <taxon>Elsholtzieae</taxon>
        <taxon>Perilla</taxon>
    </lineage>
</organism>
<evidence type="ECO:0000256" key="5">
    <source>
        <dbReference type="ARBA" id="ARBA00057804"/>
    </source>
</evidence>
<dbReference type="InterPro" id="IPR017930">
    <property type="entry name" value="Myb_dom"/>
</dbReference>
<dbReference type="PANTHER" id="PTHR10641">
    <property type="entry name" value="MYB FAMILY TRANSCRIPTION FACTOR"/>
    <property type="match status" value="1"/>
</dbReference>
<comment type="caution">
    <text evidence="8">The sequence shown here is derived from an EMBL/GenBank/DDBJ whole genome shotgun (WGS) entry which is preliminary data.</text>
</comment>
<evidence type="ECO:0000256" key="2">
    <source>
        <dbReference type="ARBA" id="ARBA00022737"/>
    </source>
</evidence>
<evidence type="ECO:0000313" key="9">
    <source>
        <dbReference type="Proteomes" id="UP001190926"/>
    </source>
</evidence>
<keyword evidence="2" id="KW-0677">Repeat</keyword>
<dbReference type="InterPro" id="IPR015495">
    <property type="entry name" value="Myb_TF_plants"/>
</dbReference>
<dbReference type="SMART" id="SM00717">
    <property type="entry name" value="SANT"/>
    <property type="match status" value="1"/>
</dbReference>
<accession>A0AAD4IST9</accession>
<keyword evidence="9" id="KW-1185">Reference proteome</keyword>
<evidence type="ECO:0000256" key="3">
    <source>
        <dbReference type="ARBA" id="ARBA00023125"/>
    </source>
</evidence>
<dbReference type="AlphaFoldDB" id="A0AAD4IST9"/>
<dbReference type="GO" id="GO:0003677">
    <property type="term" value="F:DNA binding"/>
    <property type="evidence" value="ECO:0007669"/>
    <property type="project" value="UniProtKB-KW"/>
</dbReference>
<dbReference type="SUPFAM" id="SSF46689">
    <property type="entry name" value="Homeodomain-like"/>
    <property type="match status" value="1"/>
</dbReference>
<keyword evidence="4" id="KW-0539">Nucleus</keyword>
<dbReference type="EMBL" id="SDAM02003427">
    <property type="protein sequence ID" value="KAH6820624.1"/>
    <property type="molecule type" value="Genomic_DNA"/>
</dbReference>
<sequence>MLSSLMQAVHFAIGKINAETKRPWTPEEDEKLVEYITKHGQGSWSSLPKLAGLLRCGKSCRLRWTNYLRPDIRRGPFTSEEEKLVIQLHGILGNIEDDEVSNDDWSLCIVSPLSSSLSPPISSIPNTLIQFMDQTPDHRT</sequence>
<dbReference type="PROSITE" id="PS51294">
    <property type="entry name" value="HTH_MYB"/>
    <property type="match status" value="1"/>
</dbReference>
<name>A0AAD4IST9_PERFH</name>
<dbReference type="InterPro" id="IPR001005">
    <property type="entry name" value="SANT/Myb"/>
</dbReference>
<dbReference type="Proteomes" id="UP001190926">
    <property type="component" value="Unassembled WGS sequence"/>
</dbReference>
<evidence type="ECO:0000256" key="4">
    <source>
        <dbReference type="ARBA" id="ARBA00023242"/>
    </source>
</evidence>
<evidence type="ECO:0000259" key="6">
    <source>
        <dbReference type="PROSITE" id="PS50090"/>
    </source>
</evidence>
<dbReference type="CDD" id="cd00167">
    <property type="entry name" value="SANT"/>
    <property type="match status" value="1"/>
</dbReference>
<keyword evidence="3" id="KW-0238">DNA-binding</keyword>
<evidence type="ECO:0000313" key="8">
    <source>
        <dbReference type="EMBL" id="KAH6820624.1"/>
    </source>
</evidence>
<dbReference type="Pfam" id="PF00249">
    <property type="entry name" value="Myb_DNA-binding"/>
    <property type="match status" value="1"/>
</dbReference>
<protein>
    <submittedName>
        <fullName evidence="8">Myb domain protein 17</fullName>
    </submittedName>
</protein>
<dbReference type="PROSITE" id="PS50090">
    <property type="entry name" value="MYB_LIKE"/>
    <property type="match status" value="1"/>
</dbReference>
<dbReference type="PANTHER" id="PTHR10641:SF622">
    <property type="entry name" value="TRANSCRIPTION FACTOR MYB17"/>
    <property type="match status" value="1"/>
</dbReference>
<evidence type="ECO:0000259" key="7">
    <source>
        <dbReference type="PROSITE" id="PS51294"/>
    </source>
</evidence>
<dbReference type="FunFam" id="1.10.10.60:FF:000001">
    <property type="entry name" value="MYB-related transcription factor"/>
    <property type="match status" value="1"/>
</dbReference>